<gene>
    <name evidence="6" type="ORF">V6242_14480</name>
</gene>
<protein>
    <submittedName>
        <fullName evidence="6">GFA family protein</fullName>
    </submittedName>
</protein>
<dbReference type="PANTHER" id="PTHR33337">
    <property type="entry name" value="GFA DOMAIN-CONTAINING PROTEIN"/>
    <property type="match status" value="1"/>
</dbReference>
<keyword evidence="2" id="KW-0479">Metal-binding</keyword>
<evidence type="ECO:0000256" key="3">
    <source>
        <dbReference type="ARBA" id="ARBA00022833"/>
    </source>
</evidence>
<dbReference type="SUPFAM" id="SSF51316">
    <property type="entry name" value="Mss4-like"/>
    <property type="match status" value="1"/>
</dbReference>
<dbReference type="Pfam" id="PF04828">
    <property type="entry name" value="GFA"/>
    <property type="match status" value="1"/>
</dbReference>
<dbReference type="RefSeq" id="WP_341567854.1">
    <property type="nucleotide sequence ID" value="NZ_JBAKAR010000013.1"/>
</dbReference>
<comment type="similarity">
    <text evidence="1">Belongs to the Gfa family.</text>
</comment>
<proteinExistence type="inferred from homology"/>
<keyword evidence="7" id="KW-1185">Reference proteome</keyword>
<evidence type="ECO:0000256" key="2">
    <source>
        <dbReference type="ARBA" id="ARBA00022723"/>
    </source>
</evidence>
<dbReference type="InterPro" id="IPR006913">
    <property type="entry name" value="CENP-V/GFA"/>
</dbReference>
<feature type="domain" description="CENP-V/GFA" evidence="5">
    <location>
        <begin position="2"/>
        <end position="119"/>
    </location>
</feature>
<keyword evidence="4" id="KW-0456">Lyase</keyword>
<accession>A0ABU9G7A1</accession>
<evidence type="ECO:0000313" key="7">
    <source>
        <dbReference type="Proteomes" id="UP001379949"/>
    </source>
</evidence>
<dbReference type="PANTHER" id="PTHR33337:SF40">
    <property type="entry name" value="CENP-V_GFA DOMAIN-CONTAINING PROTEIN-RELATED"/>
    <property type="match status" value="1"/>
</dbReference>
<evidence type="ECO:0000313" key="6">
    <source>
        <dbReference type="EMBL" id="MEL0614361.1"/>
    </source>
</evidence>
<sequence>MMKASCLCGSVVFRVTSPFISASICHCTQCRKTHAGTGAAYGTCLKKDVEWISTKKRVRRFASSERVRRGFCKDCGSPIYYYHKDFPNHIEISLGVLDDEPNLAPDHHLFVSSKPDWYDISDDLLQCPELK</sequence>
<organism evidence="6 7">
    <name type="scientific">Marinomonas arenicola</name>
    <dbReference type="NCBI Taxonomy" id="569601"/>
    <lineage>
        <taxon>Bacteria</taxon>
        <taxon>Pseudomonadati</taxon>
        <taxon>Pseudomonadota</taxon>
        <taxon>Gammaproteobacteria</taxon>
        <taxon>Oceanospirillales</taxon>
        <taxon>Oceanospirillaceae</taxon>
        <taxon>Marinomonas</taxon>
    </lineage>
</organism>
<evidence type="ECO:0000256" key="4">
    <source>
        <dbReference type="ARBA" id="ARBA00023239"/>
    </source>
</evidence>
<evidence type="ECO:0000259" key="5">
    <source>
        <dbReference type="PROSITE" id="PS51891"/>
    </source>
</evidence>
<dbReference type="InterPro" id="IPR011057">
    <property type="entry name" value="Mss4-like_sf"/>
</dbReference>
<evidence type="ECO:0000256" key="1">
    <source>
        <dbReference type="ARBA" id="ARBA00005495"/>
    </source>
</evidence>
<reference evidence="6 7" key="1">
    <citation type="submission" date="2024-02" db="EMBL/GenBank/DDBJ databases">
        <title>Bacteria isolated from the canopy kelp, Nereocystis luetkeana.</title>
        <authorList>
            <person name="Pfister C.A."/>
            <person name="Younker I.T."/>
            <person name="Light S.H."/>
        </authorList>
    </citation>
    <scope>NUCLEOTIDE SEQUENCE [LARGE SCALE GENOMIC DNA]</scope>
    <source>
        <strain evidence="6 7">TI.4.07</strain>
    </source>
</reference>
<keyword evidence="3" id="KW-0862">Zinc</keyword>
<comment type="caution">
    <text evidence="6">The sequence shown here is derived from an EMBL/GenBank/DDBJ whole genome shotgun (WGS) entry which is preliminary data.</text>
</comment>
<name>A0ABU9G7A1_9GAMM</name>
<dbReference type="Proteomes" id="UP001379949">
    <property type="component" value="Unassembled WGS sequence"/>
</dbReference>
<dbReference type="PROSITE" id="PS51891">
    <property type="entry name" value="CENP_V_GFA"/>
    <property type="match status" value="1"/>
</dbReference>
<dbReference type="EMBL" id="JBAKAR010000013">
    <property type="protein sequence ID" value="MEL0614361.1"/>
    <property type="molecule type" value="Genomic_DNA"/>
</dbReference>
<dbReference type="Gene3D" id="3.90.1590.10">
    <property type="entry name" value="glutathione-dependent formaldehyde- activating enzyme (gfa)"/>
    <property type="match status" value="1"/>
</dbReference>